<keyword evidence="6" id="KW-0472">Membrane</keyword>
<dbReference type="Gene3D" id="3.40.50.1820">
    <property type="entry name" value="alpha/beta hydrolase"/>
    <property type="match status" value="1"/>
</dbReference>
<evidence type="ECO:0000256" key="3">
    <source>
        <dbReference type="ARBA" id="ARBA00022963"/>
    </source>
</evidence>
<dbReference type="SUPFAM" id="SSF53474">
    <property type="entry name" value="alpha/beta-Hydrolases"/>
    <property type="match status" value="1"/>
</dbReference>
<proteinExistence type="predicted"/>
<keyword evidence="6" id="KW-0812">Transmembrane</keyword>
<organism evidence="7 8">
    <name type="scientific">Acanthosepion pharaonis</name>
    <name type="common">Pharaoh cuttlefish</name>
    <name type="synonym">Sepia pharaonis</name>
    <dbReference type="NCBI Taxonomy" id="158019"/>
    <lineage>
        <taxon>Eukaryota</taxon>
        <taxon>Metazoa</taxon>
        <taxon>Spiralia</taxon>
        <taxon>Lophotrochozoa</taxon>
        <taxon>Mollusca</taxon>
        <taxon>Cephalopoda</taxon>
        <taxon>Coleoidea</taxon>
        <taxon>Decapodiformes</taxon>
        <taxon>Sepiida</taxon>
        <taxon>Sepiina</taxon>
        <taxon>Sepiidae</taxon>
        <taxon>Acanthosepion</taxon>
    </lineage>
</organism>
<comment type="caution">
    <text evidence="7">The sequence shown here is derived from an EMBL/GenBank/DDBJ whole genome shotgun (WGS) entry which is preliminary data.</text>
</comment>
<evidence type="ECO:0000256" key="1">
    <source>
        <dbReference type="ARBA" id="ARBA00013201"/>
    </source>
</evidence>
<protein>
    <recommendedName>
        <fullName evidence="1">1-alkyl-2-acetylglycerophosphocholine esterase</fullName>
        <ecNumber evidence="1">3.1.1.47</ecNumber>
    </recommendedName>
</protein>
<name>A0A812BXE0_ACAPH</name>
<dbReference type="AlphaFoldDB" id="A0A812BXE0"/>
<evidence type="ECO:0000256" key="6">
    <source>
        <dbReference type="SAM" id="Phobius"/>
    </source>
</evidence>
<keyword evidence="4" id="KW-0443">Lipid metabolism</keyword>
<evidence type="ECO:0000313" key="8">
    <source>
        <dbReference type="Proteomes" id="UP000597762"/>
    </source>
</evidence>
<dbReference type="GO" id="GO:0016042">
    <property type="term" value="P:lipid catabolic process"/>
    <property type="evidence" value="ECO:0007669"/>
    <property type="project" value="UniProtKB-KW"/>
</dbReference>
<dbReference type="GO" id="GO:0003847">
    <property type="term" value="F:1-alkyl-2-acetylglycerophosphocholine esterase activity"/>
    <property type="evidence" value="ECO:0007669"/>
    <property type="project" value="UniProtKB-EC"/>
</dbReference>
<feature type="transmembrane region" description="Helical" evidence="6">
    <location>
        <begin position="531"/>
        <end position="554"/>
    </location>
</feature>
<feature type="transmembrane region" description="Helical" evidence="6">
    <location>
        <begin position="501"/>
        <end position="525"/>
    </location>
</feature>
<keyword evidence="3" id="KW-0442">Lipid degradation</keyword>
<evidence type="ECO:0000256" key="5">
    <source>
        <dbReference type="SAM" id="MobiDB-lite"/>
    </source>
</evidence>
<dbReference type="EC" id="3.1.1.47" evidence="1"/>
<evidence type="ECO:0000256" key="2">
    <source>
        <dbReference type="ARBA" id="ARBA00022801"/>
    </source>
</evidence>
<dbReference type="InterPro" id="IPR029058">
    <property type="entry name" value="AB_hydrolase_fold"/>
</dbReference>
<dbReference type="PANTHER" id="PTHR10272">
    <property type="entry name" value="PLATELET-ACTIVATING FACTOR ACETYLHYDROLASE"/>
    <property type="match status" value="1"/>
</dbReference>
<reference evidence="7" key="1">
    <citation type="submission" date="2021-01" db="EMBL/GenBank/DDBJ databases">
        <authorList>
            <person name="Li R."/>
            <person name="Bekaert M."/>
        </authorList>
    </citation>
    <scope>NUCLEOTIDE SEQUENCE</scope>
    <source>
        <strain evidence="7">Farmed</strain>
    </source>
</reference>
<accession>A0A812BXE0</accession>
<dbReference type="Proteomes" id="UP000597762">
    <property type="component" value="Unassembled WGS sequence"/>
</dbReference>
<dbReference type="PANTHER" id="PTHR10272:SF0">
    <property type="entry name" value="PLATELET-ACTIVATING FACTOR ACETYLHYDROLASE"/>
    <property type="match status" value="1"/>
</dbReference>
<feature type="region of interest" description="Disordered" evidence="5">
    <location>
        <begin position="231"/>
        <end position="258"/>
    </location>
</feature>
<sequence>MSRQEENGSNNIHWSNIIKILLKGSNYKKMKGVKHLPEGSGSYLVGCLDIMTERNGQDKNGSFFRLYYPTGLATNNSTNNKDIELPSTPSSGASSPSSEPDDPQEQLYKMNSKNNEETSCPRWPKWLPKPRYRDGYMHFLGKENSTFYNCLFDWFGGEVYVPALWDAPLLPQEICNQFPVIVFSHGLGGIRTTYSTVCLDLSSQGFIVAALEHRDGSASATYYLNRYSSVDPLKSSSRSSTEDSSPDDNQPSSPTSQVYEEEWKIFERYDTWDDFMVRNAQLQQRTEECIKVLDILCKINDGLELDNLEPSQVDLNDFKNRMNMLWVCVAGHSFGGATAVATLAKDKRFKVGVVLDGWMLPLDDNVYPCVTQPVLMVNTETFQWKKNILSMKKLESKDVERVIITIRGTCHQSSTDFQFLFNKFVGRIMKARYTLSPKLAVELTGKAMQGFIWKHLGFTDKDYQKFIISGNIFSFLFCFFFLFPFFFFLYFLNFFSFVSSFLYFSFFSFFLFLHFFIFPPFFLFFPFFLYFFYFSLFVSFLFFLFCFFFSLFFLRKC</sequence>
<keyword evidence="8" id="KW-1185">Reference proteome</keyword>
<feature type="region of interest" description="Disordered" evidence="5">
    <location>
        <begin position="77"/>
        <end position="106"/>
    </location>
</feature>
<feature type="compositionally biased region" description="Low complexity" evidence="5">
    <location>
        <begin position="235"/>
        <end position="256"/>
    </location>
</feature>
<keyword evidence="6" id="KW-1133">Transmembrane helix</keyword>
<dbReference type="OrthoDB" id="2363873at2759"/>
<evidence type="ECO:0000256" key="4">
    <source>
        <dbReference type="ARBA" id="ARBA00023098"/>
    </source>
</evidence>
<gene>
    <name evidence="7" type="ORF">SPHA_24706</name>
</gene>
<feature type="compositionally biased region" description="Low complexity" evidence="5">
    <location>
        <begin position="86"/>
        <end position="98"/>
    </location>
</feature>
<dbReference type="EMBL" id="CAHIKZ030000926">
    <property type="protein sequence ID" value="CAE1245381.1"/>
    <property type="molecule type" value="Genomic_DNA"/>
</dbReference>
<keyword evidence="2 7" id="KW-0378">Hydrolase</keyword>
<evidence type="ECO:0000313" key="7">
    <source>
        <dbReference type="EMBL" id="CAE1245381.1"/>
    </source>
</evidence>
<dbReference type="Pfam" id="PF03403">
    <property type="entry name" value="PAF-AH_p_II"/>
    <property type="match status" value="2"/>
</dbReference>
<feature type="transmembrane region" description="Helical" evidence="6">
    <location>
        <begin position="472"/>
        <end position="492"/>
    </location>
</feature>